<protein>
    <submittedName>
        <fullName evidence="2">DUF2844 domain-containing protein</fullName>
    </submittedName>
</protein>
<dbReference type="InterPro" id="IPR021267">
    <property type="entry name" value="DUF2844"/>
</dbReference>
<dbReference type="Pfam" id="PF11005">
    <property type="entry name" value="DUF2844"/>
    <property type="match status" value="1"/>
</dbReference>
<keyword evidence="1" id="KW-0732">Signal</keyword>
<dbReference type="EMBL" id="RBZV01000009">
    <property type="protein sequence ID" value="RKP45634.1"/>
    <property type="molecule type" value="Genomic_DNA"/>
</dbReference>
<dbReference type="RefSeq" id="WP_121280324.1">
    <property type="nucleotide sequence ID" value="NZ_RBZV01000009.1"/>
</dbReference>
<dbReference type="OrthoDB" id="7561239at2"/>
<gene>
    <name evidence="2" type="ORF">D7S89_20080</name>
</gene>
<evidence type="ECO:0000256" key="1">
    <source>
        <dbReference type="SAM" id="SignalP"/>
    </source>
</evidence>
<organism evidence="2 3">
    <name type="scientific">Trinickia fusca</name>
    <dbReference type="NCBI Taxonomy" id="2419777"/>
    <lineage>
        <taxon>Bacteria</taxon>
        <taxon>Pseudomonadati</taxon>
        <taxon>Pseudomonadota</taxon>
        <taxon>Betaproteobacteria</taxon>
        <taxon>Burkholderiales</taxon>
        <taxon>Burkholderiaceae</taxon>
        <taxon>Trinickia</taxon>
    </lineage>
</organism>
<keyword evidence="3" id="KW-1185">Reference proteome</keyword>
<evidence type="ECO:0000313" key="2">
    <source>
        <dbReference type="EMBL" id="RKP45634.1"/>
    </source>
</evidence>
<reference evidence="2 3" key="1">
    <citation type="submission" date="2018-10" db="EMBL/GenBank/DDBJ databases">
        <title>Paraburkholderia sp. 7MK8-2, isolated from soil.</title>
        <authorList>
            <person name="Gao Z.-H."/>
            <person name="Qiu L.-H."/>
        </authorList>
    </citation>
    <scope>NUCLEOTIDE SEQUENCE [LARGE SCALE GENOMIC DNA]</scope>
    <source>
        <strain evidence="2 3">7MK8-2</strain>
    </source>
</reference>
<feature type="chain" id="PRO_5019845348" evidence="1">
    <location>
        <begin position="29"/>
        <end position="168"/>
    </location>
</feature>
<feature type="signal peptide" evidence="1">
    <location>
        <begin position="1"/>
        <end position="28"/>
    </location>
</feature>
<dbReference type="AlphaFoldDB" id="A0A494XBW3"/>
<evidence type="ECO:0000313" key="3">
    <source>
        <dbReference type="Proteomes" id="UP000280434"/>
    </source>
</evidence>
<proteinExistence type="predicted"/>
<name>A0A494XBW3_9BURK</name>
<dbReference type="Proteomes" id="UP000280434">
    <property type="component" value="Unassembled WGS sequence"/>
</dbReference>
<accession>A0A494XBW3</accession>
<comment type="caution">
    <text evidence="2">The sequence shown here is derived from an EMBL/GenBank/DDBJ whole genome shotgun (WGS) entry which is preliminary data.</text>
</comment>
<sequence length="168" mass="17184">MSTRLIRAALPATLAVCGLLCVSAPAQAALGGKPMTPPSGSTSTTLSPSARAAAQGVMASITTAANYTVKQTTLDSGTVVREYIAQDGNVFGIAWMGPRVDLPNLLGDYFPQYASGAAALRKARGARGPVDYEQPGLVVRSGGHMGAFVGQAWLPQALPPGVSGDDIR</sequence>